<dbReference type="Proteomes" id="UP001281761">
    <property type="component" value="Unassembled WGS sequence"/>
</dbReference>
<feature type="region of interest" description="Disordered" evidence="6">
    <location>
        <begin position="570"/>
        <end position="590"/>
    </location>
</feature>
<evidence type="ECO:0000313" key="8">
    <source>
        <dbReference type="EMBL" id="KAK2952191.1"/>
    </source>
</evidence>
<evidence type="ECO:0000256" key="6">
    <source>
        <dbReference type="SAM" id="MobiDB-lite"/>
    </source>
</evidence>
<proteinExistence type="inferred from homology"/>
<gene>
    <name evidence="8" type="ORF">BLNAU_12894</name>
</gene>
<evidence type="ECO:0000256" key="1">
    <source>
        <dbReference type="ARBA" id="ARBA00004496"/>
    </source>
</evidence>
<dbReference type="EMBL" id="JARBJD010000107">
    <property type="protein sequence ID" value="KAK2952191.1"/>
    <property type="molecule type" value="Genomic_DNA"/>
</dbReference>
<organism evidence="8 9">
    <name type="scientific">Blattamonas nauphoetae</name>
    <dbReference type="NCBI Taxonomy" id="2049346"/>
    <lineage>
        <taxon>Eukaryota</taxon>
        <taxon>Metamonada</taxon>
        <taxon>Preaxostyla</taxon>
        <taxon>Oxymonadida</taxon>
        <taxon>Blattamonas</taxon>
    </lineage>
</organism>
<keyword evidence="5" id="KW-0963">Cytoplasm</keyword>
<keyword evidence="9" id="KW-1185">Reference proteome</keyword>
<dbReference type="Pfam" id="PF13890">
    <property type="entry name" value="Rab3-GTPase_cat"/>
    <property type="match status" value="1"/>
</dbReference>
<sequence length="1019" mass="114907">MHNRCVIGSYQSPKGIRVSFKTEQISLPFTPSPVPFSDGESRSSFLSLFFRSPLENHRTIYPSMILSSFFNQLGVPQEKRASLQKRIFLKVTHIFQKERRKYFTLNEINDRLKLLHFERKAALSSLQKDIKPSTAIKSSTTQPITNESLQEFYVKYLLNGSGKGFFHFGQRPPLTYDVIEFLFSRRKGQISANSRTTQSLQAVFSTPPTSLAELSMAHVSQSLLQFDHKWGTDGTIDPLPAFNLRVESNSVCVADSPDILSDPLSQMMFDHLLLKSHTNDTSEHIVGTADEERWLLTCDQPEPTVGPISTRTLDFLSLFQPLAKHHSIQTIVNQSSTLPVGLSEATLQYIVSLIFSDERSFFIPHTFIPHSAPCFSLLSRVVSIIVNQQGRETHFAVIWKAFVDQLIQQHYRAESIPHLRSSTVLDWETFEEEEDCDLSFIDNNDCLLQQKLEILNYCIWKKKARNFRKKAEQEQDKEAKQKMGSTVVADRVLEKARVDSESPSVPLSDSIFDELLDPIDSLSITPLSSQHSQQQMNEKAGVDIPFSIKKSTDKTAPLPQTVTGVVIPVSTKGLMPGQSPEEGEGRKTHPEGMKLLGGGDMWYPYTQNSRPLMLVSTAFEAMNGDSDSDSEDEQPGLNMISMKILQSDIQSFKAANPLGCLDDFVRWYSPPDWVIEQDGAEISVDPKQIEPIDGATPHLSSRFTSSDSTNTWLHLWSTTTALTAAKQQPLFNDELQAEMALTYLQTITPSKLFCQLWKVWAELVYSFFFYLSPLNYFFDSEVAKLNTLLTSHFIPYDPQRLANPAIPRSSMIKFPHNQQTELMFSFLKHCEFSASVLDSLVSKTRWCLSLCQPLFTTTKAVIKTEREKRGILRFLAQSHPEAVVSAKNVAASLPKDYSLVLDETDGSDEFGRFPLLFTPTIQTVRSGKEFNKLVDSDKKMGDSKGLLVVDWPTLADLPPSHTRELLIVIKGCEDEAKQAQEAERFGVPFFETESLPQRLHLIATDHLIEVHSAIASGSE</sequence>
<dbReference type="PANTHER" id="PTHR21422:SF9">
    <property type="entry name" value="RAB3 GTPASE-ACTIVATING PROTEIN CATALYTIC SUBUNIT"/>
    <property type="match status" value="1"/>
</dbReference>
<reference evidence="8 9" key="1">
    <citation type="journal article" date="2022" name="bioRxiv">
        <title>Genomics of Preaxostyla Flagellates Illuminates Evolutionary Transitions and the Path Towards Mitochondrial Loss.</title>
        <authorList>
            <person name="Novak L.V.F."/>
            <person name="Treitli S.C."/>
            <person name="Pyrih J."/>
            <person name="Halakuc P."/>
            <person name="Pipaliya S.V."/>
            <person name="Vacek V."/>
            <person name="Brzon O."/>
            <person name="Soukal P."/>
            <person name="Eme L."/>
            <person name="Dacks J.B."/>
            <person name="Karnkowska A."/>
            <person name="Elias M."/>
            <person name="Hampl V."/>
        </authorList>
    </citation>
    <scope>NUCLEOTIDE SEQUENCE [LARGE SCALE GENOMIC DNA]</scope>
    <source>
        <strain evidence="8">NAU3</strain>
        <tissue evidence="8">Gut</tissue>
    </source>
</reference>
<accession>A0ABQ9XID2</accession>
<comment type="subcellular location">
    <subcellularLocation>
        <location evidence="1">Cytoplasm</location>
    </subcellularLocation>
</comment>
<evidence type="ECO:0000256" key="2">
    <source>
        <dbReference type="ARBA" id="ARBA00008856"/>
    </source>
</evidence>
<name>A0ABQ9XID2_9EUKA</name>
<dbReference type="InterPro" id="IPR026147">
    <property type="entry name" value="Rab3GAP1_conserved"/>
</dbReference>
<comment type="caution">
    <text evidence="8">The sequence shown here is derived from an EMBL/GenBank/DDBJ whole genome shotgun (WGS) entry which is preliminary data.</text>
</comment>
<feature type="domain" description="Rab3GAP catalytic subunit conserved" evidence="7">
    <location>
        <begin position="582"/>
        <end position="745"/>
    </location>
</feature>
<dbReference type="InterPro" id="IPR045700">
    <property type="entry name" value="Rab3GAP1"/>
</dbReference>
<evidence type="ECO:0000259" key="7">
    <source>
        <dbReference type="Pfam" id="PF13890"/>
    </source>
</evidence>
<evidence type="ECO:0000256" key="3">
    <source>
        <dbReference type="ARBA" id="ARBA00015817"/>
    </source>
</evidence>
<evidence type="ECO:0000256" key="4">
    <source>
        <dbReference type="ARBA" id="ARBA00022468"/>
    </source>
</evidence>
<dbReference type="PANTHER" id="PTHR21422">
    <property type="entry name" value="RAB3 GTPASE-ACTIVATING PROTEIN CATALYTIC SUBUNIT"/>
    <property type="match status" value="1"/>
</dbReference>
<keyword evidence="4" id="KW-0343">GTPase activation</keyword>
<evidence type="ECO:0000256" key="5">
    <source>
        <dbReference type="ARBA" id="ARBA00022490"/>
    </source>
</evidence>
<comment type="similarity">
    <text evidence="2">Belongs to the Rab3-GAP catalytic subunit family.</text>
</comment>
<evidence type="ECO:0000313" key="9">
    <source>
        <dbReference type="Proteomes" id="UP001281761"/>
    </source>
</evidence>
<protein>
    <recommendedName>
        <fullName evidence="3">Rab3 GTPase-activating protein catalytic subunit</fullName>
    </recommendedName>
</protein>